<reference evidence="1" key="1">
    <citation type="submission" date="2021-11" db="EMBL/GenBank/DDBJ databases">
        <title>Description of novel Chryseobacterium species.</title>
        <authorList>
            <person name="Saticioglu I.B."/>
            <person name="Ay H."/>
            <person name="Altun S."/>
            <person name="Duman M."/>
        </authorList>
    </citation>
    <scope>NUCLEOTIDE SEQUENCE</scope>
    <source>
        <strain evidence="1">C-17</strain>
    </source>
</reference>
<dbReference type="AlphaFoldDB" id="A0A9Q3V4K8"/>
<evidence type="ECO:0000313" key="1">
    <source>
        <dbReference type="EMBL" id="MCD1116605.1"/>
    </source>
</evidence>
<gene>
    <name evidence="1" type="ORF">LO744_07030</name>
</gene>
<keyword evidence="2" id="KW-1185">Reference proteome</keyword>
<accession>A0A9Q3V4K8</accession>
<dbReference type="EMBL" id="JAJNAY010000001">
    <property type="protein sequence ID" value="MCD1116605.1"/>
    <property type="molecule type" value="Genomic_DNA"/>
</dbReference>
<dbReference type="RefSeq" id="WP_230668377.1">
    <property type="nucleotide sequence ID" value="NZ_JAJNAY010000001.1"/>
</dbReference>
<sequence>MKTTLPFYAIVLSLAIFSCKSENKETEKQIIPTEQSVEIKTDKKPVDKKEIQDIDLSEYSQLAPIELKDSKNKNVFKKYGTEFSGNCYACDLAIFKINKKNFDIVNVCDENDFEKFKDFKYEKSGNSLKVITSETTFIFTKVENEPIYKLTFEGKKPELKNKRISEFYTLQNLIEKFEEHDCGDFQG</sequence>
<protein>
    <submittedName>
        <fullName evidence="1">Uncharacterized protein</fullName>
    </submittedName>
</protein>
<name>A0A9Q3V4K8_9FLAO</name>
<evidence type="ECO:0000313" key="2">
    <source>
        <dbReference type="Proteomes" id="UP001108025"/>
    </source>
</evidence>
<proteinExistence type="predicted"/>
<organism evidence="1 2">
    <name type="scientific">Chryseobacterium turcicum</name>
    <dbReference type="NCBI Taxonomy" id="2898076"/>
    <lineage>
        <taxon>Bacteria</taxon>
        <taxon>Pseudomonadati</taxon>
        <taxon>Bacteroidota</taxon>
        <taxon>Flavobacteriia</taxon>
        <taxon>Flavobacteriales</taxon>
        <taxon>Weeksellaceae</taxon>
        <taxon>Chryseobacterium group</taxon>
        <taxon>Chryseobacterium</taxon>
    </lineage>
</organism>
<comment type="caution">
    <text evidence="1">The sequence shown here is derived from an EMBL/GenBank/DDBJ whole genome shotgun (WGS) entry which is preliminary data.</text>
</comment>
<dbReference type="PROSITE" id="PS51257">
    <property type="entry name" value="PROKAR_LIPOPROTEIN"/>
    <property type="match status" value="1"/>
</dbReference>
<dbReference type="Proteomes" id="UP001108025">
    <property type="component" value="Unassembled WGS sequence"/>
</dbReference>